<gene>
    <name evidence="1" type="ORF">AK812_SmicGene26097</name>
</gene>
<organism evidence="1 2">
    <name type="scientific">Symbiodinium microadriaticum</name>
    <name type="common">Dinoflagellate</name>
    <name type="synonym">Zooxanthella microadriatica</name>
    <dbReference type="NCBI Taxonomy" id="2951"/>
    <lineage>
        <taxon>Eukaryota</taxon>
        <taxon>Sar</taxon>
        <taxon>Alveolata</taxon>
        <taxon>Dinophyceae</taxon>
        <taxon>Suessiales</taxon>
        <taxon>Symbiodiniaceae</taxon>
        <taxon>Symbiodinium</taxon>
    </lineage>
</organism>
<dbReference type="OrthoDB" id="429670at2759"/>
<accession>A0A1Q9DAB3</accession>
<keyword evidence="2" id="KW-1185">Reference proteome</keyword>
<reference evidence="1 2" key="1">
    <citation type="submission" date="2016-02" db="EMBL/GenBank/DDBJ databases">
        <title>Genome analysis of coral dinoflagellate symbionts highlights evolutionary adaptations to a symbiotic lifestyle.</title>
        <authorList>
            <person name="Aranda M."/>
            <person name="Li Y."/>
            <person name="Liew Y.J."/>
            <person name="Baumgarten S."/>
            <person name="Simakov O."/>
            <person name="Wilson M."/>
            <person name="Piel J."/>
            <person name="Ashoor H."/>
            <person name="Bougouffa S."/>
            <person name="Bajic V.B."/>
            <person name="Ryu T."/>
            <person name="Ravasi T."/>
            <person name="Bayer T."/>
            <person name="Micklem G."/>
            <person name="Kim H."/>
            <person name="Bhak J."/>
            <person name="Lajeunesse T.C."/>
            <person name="Voolstra C.R."/>
        </authorList>
    </citation>
    <scope>NUCLEOTIDE SEQUENCE [LARGE SCALE GENOMIC DNA]</scope>
    <source>
        <strain evidence="1 2">CCMP2467</strain>
    </source>
</reference>
<dbReference type="EMBL" id="LSRX01000634">
    <property type="protein sequence ID" value="OLP92136.1"/>
    <property type="molecule type" value="Genomic_DNA"/>
</dbReference>
<proteinExistence type="predicted"/>
<evidence type="ECO:0000313" key="1">
    <source>
        <dbReference type="EMBL" id="OLP92136.1"/>
    </source>
</evidence>
<sequence>MQKAKGVPKDVRLRTKHAEYCRIHEANSVQFDRSVALRSQHHQVSLVETEKKTYQVLNDKAFQITREYARPLGHWRNAFVGLWVKIEQRMPIFEKILEFVRGPAPQMREQWGEPVRELIRLYGHTAKLYALCIPADRYGYSQVVQFVHSGGQVRTSWTLFAAYPVDPRGSQSTV</sequence>
<comment type="caution">
    <text evidence="1">The sequence shown here is derived from an EMBL/GenBank/DDBJ whole genome shotgun (WGS) entry which is preliminary data.</text>
</comment>
<dbReference type="Proteomes" id="UP000186817">
    <property type="component" value="Unassembled WGS sequence"/>
</dbReference>
<dbReference type="AlphaFoldDB" id="A0A1Q9DAB3"/>
<evidence type="ECO:0000313" key="2">
    <source>
        <dbReference type="Proteomes" id="UP000186817"/>
    </source>
</evidence>
<name>A0A1Q9DAB3_SYMMI</name>
<protein>
    <submittedName>
        <fullName evidence="1">Uncharacterized protein</fullName>
    </submittedName>
</protein>